<dbReference type="SUPFAM" id="SSF50952">
    <property type="entry name" value="Soluble quinoprotein glucose dehydrogenase"/>
    <property type="match status" value="1"/>
</dbReference>
<dbReference type="PROSITE" id="PS51257">
    <property type="entry name" value="PROKAR_LIPOPROTEIN"/>
    <property type="match status" value="1"/>
</dbReference>
<feature type="signal peptide" evidence="1">
    <location>
        <begin position="1"/>
        <end position="20"/>
    </location>
</feature>
<dbReference type="Gene3D" id="2.120.10.30">
    <property type="entry name" value="TolB, C-terminal domain"/>
    <property type="match status" value="1"/>
</dbReference>
<feature type="chain" id="PRO_5045971586" evidence="1">
    <location>
        <begin position="21"/>
        <end position="372"/>
    </location>
</feature>
<protein>
    <submittedName>
        <fullName evidence="3">PQQ-dependent sugar dehydrogenase</fullName>
    </submittedName>
</protein>
<keyword evidence="4" id="KW-1185">Reference proteome</keyword>
<keyword evidence="1" id="KW-0732">Signal</keyword>
<feature type="domain" description="Glucose/Sorbosone dehydrogenase" evidence="2">
    <location>
        <begin position="44"/>
        <end position="363"/>
    </location>
</feature>
<dbReference type="EMBL" id="JAAWWL010000002">
    <property type="protein sequence ID" value="NKI32796.1"/>
    <property type="molecule type" value="Genomic_DNA"/>
</dbReference>
<evidence type="ECO:0000259" key="2">
    <source>
        <dbReference type="Pfam" id="PF07995"/>
    </source>
</evidence>
<proteinExistence type="predicted"/>
<dbReference type="PANTHER" id="PTHR19328">
    <property type="entry name" value="HEDGEHOG-INTERACTING PROTEIN"/>
    <property type="match status" value="1"/>
</dbReference>
<accession>A0ABX1GUT5</accession>
<reference evidence="3 4" key="1">
    <citation type="submission" date="2020-04" db="EMBL/GenBank/DDBJ databases">
        <authorList>
            <person name="Yoon J."/>
        </authorList>
    </citation>
    <scope>NUCLEOTIDE SEQUENCE [LARGE SCALE GENOMIC DNA]</scope>
    <source>
        <strain evidence="3 4">DJ-13</strain>
    </source>
</reference>
<dbReference type="RefSeq" id="WP_168552971.1">
    <property type="nucleotide sequence ID" value="NZ_JAAWWL010000002.1"/>
</dbReference>
<dbReference type="InterPro" id="IPR011042">
    <property type="entry name" value="6-blade_b-propeller_TolB-like"/>
</dbReference>
<dbReference type="Pfam" id="PF07995">
    <property type="entry name" value="GSDH"/>
    <property type="match status" value="1"/>
</dbReference>
<dbReference type="InterPro" id="IPR011041">
    <property type="entry name" value="Quinoprot_gluc/sorb_DH_b-prop"/>
</dbReference>
<evidence type="ECO:0000313" key="3">
    <source>
        <dbReference type="EMBL" id="NKI32796.1"/>
    </source>
</evidence>
<dbReference type="InterPro" id="IPR012938">
    <property type="entry name" value="Glc/Sorbosone_DH"/>
</dbReference>
<sequence length="372" mass="41238">MKNCAITLYFFVVLLLQACAQTVDKSIKTPVKDLFSAELVVSGLQNPWGMDFLPDGSILVTEKAGELFLYKDGSKKNIAGLPEIKVQGQGGLMDVEVHPNFAQNKFIYISYASSEGEGRGANTAIMRAKLQGNKLTNQKVLYKASPNTGRGQHFGSRLVFDDAGYLYFSVGDRGNRGENPQDITRDCGKVYRIKDDGSIPSDNPFVGKSGAKKAIWSYGHRNPQGLVKNPFTGEIWEHEHGPRGGDEINIIQKGKNFGWPVITYGINYSGTKITDETAKDGMEQPIHYWVPSIAPSGMEFVSSEKYPEWKGNILAGSLAFQYLERLELKDNKVVYREKLMDGMGRVRSVKQAPDGYIYVGVEGKGIYKLLPK</sequence>
<evidence type="ECO:0000256" key="1">
    <source>
        <dbReference type="SAM" id="SignalP"/>
    </source>
</evidence>
<dbReference type="Proteomes" id="UP000718451">
    <property type="component" value="Unassembled WGS sequence"/>
</dbReference>
<gene>
    <name evidence="3" type="ORF">HCU67_12640</name>
</gene>
<comment type="caution">
    <text evidence="3">The sequence shown here is derived from an EMBL/GenBank/DDBJ whole genome shotgun (WGS) entry which is preliminary data.</text>
</comment>
<name>A0ABX1GUT5_9FLAO</name>
<dbReference type="PANTHER" id="PTHR19328:SF75">
    <property type="entry name" value="ALDOSE SUGAR DEHYDROGENASE YLII"/>
    <property type="match status" value="1"/>
</dbReference>
<organism evidence="3 4">
    <name type="scientific">Croceivirga thetidis</name>
    <dbReference type="NCBI Taxonomy" id="2721623"/>
    <lineage>
        <taxon>Bacteria</taxon>
        <taxon>Pseudomonadati</taxon>
        <taxon>Bacteroidota</taxon>
        <taxon>Flavobacteriia</taxon>
        <taxon>Flavobacteriales</taxon>
        <taxon>Flavobacteriaceae</taxon>
        <taxon>Croceivirga</taxon>
    </lineage>
</organism>
<evidence type="ECO:0000313" key="4">
    <source>
        <dbReference type="Proteomes" id="UP000718451"/>
    </source>
</evidence>